<dbReference type="Proteomes" id="UP000308600">
    <property type="component" value="Unassembled WGS sequence"/>
</dbReference>
<name>A0ACD3A0C9_9AGAR</name>
<accession>A0ACD3A0C9</accession>
<evidence type="ECO:0000313" key="1">
    <source>
        <dbReference type="EMBL" id="TFK59067.1"/>
    </source>
</evidence>
<sequence length="277" mass="31370">MSKQRRTQDKSLHAPSTRRSRRILVHGQYHDPRALHAQLGLDKDSSEWCQMRGNITTAITQQADLSPNAPSAAQQGDLMKKLSDYVLKEYPQYFPPESRESDLKCLSRYISNCVSRKRHPQAPQTHRSDVSRLPVQQDASLPAGRDPGGEPQVKNLRRSCRKPPAREPEKKVSRPQEIIRPKPEPQEDQLQILVDSDPIYQFLNRSRPSLTHLYEGFMKVGCNSIGHLEAMADWPVDGIQMFFEKMKEVGTPLTVMDGLVLRLALKQEMGPGSGRGN</sequence>
<evidence type="ECO:0000313" key="2">
    <source>
        <dbReference type="Proteomes" id="UP000308600"/>
    </source>
</evidence>
<keyword evidence="2" id="KW-1185">Reference proteome</keyword>
<reference evidence="1 2" key="1">
    <citation type="journal article" date="2019" name="Nat. Ecol. Evol.">
        <title>Megaphylogeny resolves global patterns of mushroom evolution.</title>
        <authorList>
            <person name="Varga T."/>
            <person name="Krizsan K."/>
            <person name="Foldi C."/>
            <person name="Dima B."/>
            <person name="Sanchez-Garcia M."/>
            <person name="Sanchez-Ramirez S."/>
            <person name="Szollosi G.J."/>
            <person name="Szarkandi J.G."/>
            <person name="Papp V."/>
            <person name="Albert L."/>
            <person name="Andreopoulos W."/>
            <person name="Angelini C."/>
            <person name="Antonin V."/>
            <person name="Barry K.W."/>
            <person name="Bougher N.L."/>
            <person name="Buchanan P."/>
            <person name="Buyck B."/>
            <person name="Bense V."/>
            <person name="Catcheside P."/>
            <person name="Chovatia M."/>
            <person name="Cooper J."/>
            <person name="Damon W."/>
            <person name="Desjardin D."/>
            <person name="Finy P."/>
            <person name="Geml J."/>
            <person name="Haridas S."/>
            <person name="Hughes K."/>
            <person name="Justo A."/>
            <person name="Karasinski D."/>
            <person name="Kautmanova I."/>
            <person name="Kiss B."/>
            <person name="Kocsube S."/>
            <person name="Kotiranta H."/>
            <person name="LaButti K.M."/>
            <person name="Lechner B.E."/>
            <person name="Liimatainen K."/>
            <person name="Lipzen A."/>
            <person name="Lukacs Z."/>
            <person name="Mihaltcheva S."/>
            <person name="Morgado L.N."/>
            <person name="Niskanen T."/>
            <person name="Noordeloos M.E."/>
            <person name="Ohm R.A."/>
            <person name="Ortiz-Santana B."/>
            <person name="Ovrebo C."/>
            <person name="Racz N."/>
            <person name="Riley R."/>
            <person name="Savchenko A."/>
            <person name="Shiryaev A."/>
            <person name="Soop K."/>
            <person name="Spirin V."/>
            <person name="Szebenyi C."/>
            <person name="Tomsovsky M."/>
            <person name="Tulloss R.E."/>
            <person name="Uehling J."/>
            <person name="Grigoriev I.V."/>
            <person name="Vagvolgyi C."/>
            <person name="Papp T."/>
            <person name="Martin F.M."/>
            <person name="Miettinen O."/>
            <person name="Hibbett D.S."/>
            <person name="Nagy L.G."/>
        </authorList>
    </citation>
    <scope>NUCLEOTIDE SEQUENCE [LARGE SCALE GENOMIC DNA]</scope>
    <source>
        <strain evidence="1 2">NL-1719</strain>
    </source>
</reference>
<proteinExistence type="predicted"/>
<organism evidence="1 2">
    <name type="scientific">Pluteus cervinus</name>
    <dbReference type="NCBI Taxonomy" id="181527"/>
    <lineage>
        <taxon>Eukaryota</taxon>
        <taxon>Fungi</taxon>
        <taxon>Dikarya</taxon>
        <taxon>Basidiomycota</taxon>
        <taxon>Agaricomycotina</taxon>
        <taxon>Agaricomycetes</taxon>
        <taxon>Agaricomycetidae</taxon>
        <taxon>Agaricales</taxon>
        <taxon>Pluteineae</taxon>
        <taxon>Pluteaceae</taxon>
        <taxon>Pluteus</taxon>
    </lineage>
</organism>
<protein>
    <submittedName>
        <fullName evidence="1">Uncharacterized protein</fullName>
    </submittedName>
</protein>
<dbReference type="EMBL" id="ML209091">
    <property type="protein sequence ID" value="TFK59067.1"/>
    <property type="molecule type" value="Genomic_DNA"/>
</dbReference>
<gene>
    <name evidence="1" type="ORF">BDN72DRAFT_647785</name>
</gene>